<reference evidence="2" key="1">
    <citation type="submission" date="2025-08" db="UniProtKB">
        <authorList>
            <consortium name="RefSeq"/>
        </authorList>
    </citation>
    <scope>IDENTIFICATION</scope>
    <source>
        <tissue evidence="2">Blood</tissue>
    </source>
</reference>
<sequence length="473" mass="50846">MGGRRAVYGRSLRSPASLWEVRIQEPAPEPAAPKPSRAPQARLPKRSWPSAGALVSPDPGRDAPSRVPVPAGWADPDQQNRPEPRDRARRNPRRPWVSEGYGVYVYPNSFFRYEGEWKGGKKHGEDRPWPLPAASPLTARFPLELGAGRGKLLFRDGGYYEGEFVDGEITGEGRRHWALTGSTYTGQFVLGEPQGHGIMLYKAGGYYDGELSGGAREGQGRLVDADGQVYCGSFHDNRRHGRGWMVFRNGDEYDGDWVQDRRQGHGVLSCADGSVYEEVPVPISQPRRLPLVPERLPDRRGRSSRESRKASPSRCTASSDPRGCSGHLQGLAVGLRCPQQSGRGGASPADGGSAQQGRAGTGGCRSAHPAALRQGAARPCSGFSSLGAGDASLQVDEGAGFQTGTAGSVRRRRLRVSRGPPSAPRRPQDPGPGSSWCFCLPGLKYCPPALPVVRDIPTSPAACSDDTPSQPVT</sequence>
<proteinExistence type="predicted"/>
<evidence type="ECO:0000313" key="2">
    <source>
        <dbReference type="RefSeq" id="XP_074233757.1"/>
    </source>
</evidence>
<protein>
    <submittedName>
        <fullName evidence="2">MORN repeat-containing protein 1 isoform X11</fullName>
    </submittedName>
</protein>
<name>A0AC58RGW0_CAMBA</name>
<organism evidence="1 2">
    <name type="scientific">Camelus bactrianus</name>
    <name type="common">Bactrian camel</name>
    <dbReference type="NCBI Taxonomy" id="9837"/>
    <lineage>
        <taxon>Eukaryota</taxon>
        <taxon>Metazoa</taxon>
        <taxon>Chordata</taxon>
        <taxon>Craniata</taxon>
        <taxon>Vertebrata</taxon>
        <taxon>Euteleostomi</taxon>
        <taxon>Mammalia</taxon>
        <taxon>Eutheria</taxon>
        <taxon>Laurasiatheria</taxon>
        <taxon>Artiodactyla</taxon>
        <taxon>Tylopoda</taxon>
        <taxon>Camelidae</taxon>
        <taxon>Camelus</taxon>
    </lineage>
</organism>
<gene>
    <name evidence="2" type="primary">MORN1</name>
</gene>
<evidence type="ECO:0000313" key="1">
    <source>
        <dbReference type="Proteomes" id="UP001732780"/>
    </source>
</evidence>
<dbReference type="Proteomes" id="UP001732780">
    <property type="component" value="Chromosome 13"/>
</dbReference>
<accession>A0AC58RGW0</accession>
<dbReference type="RefSeq" id="XP_074233757.1">
    <property type="nucleotide sequence ID" value="XM_074377656.1"/>
</dbReference>
<keyword evidence="1" id="KW-1185">Reference proteome</keyword>